<name>A0A9P3L9I5_9APHY</name>
<evidence type="ECO:0000313" key="3">
    <source>
        <dbReference type="Proteomes" id="UP000703269"/>
    </source>
</evidence>
<keyword evidence="3" id="KW-1185">Reference proteome</keyword>
<dbReference type="Proteomes" id="UP000703269">
    <property type="component" value="Unassembled WGS sequence"/>
</dbReference>
<gene>
    <name evidence="2" type="ORF">PsYK624_032580</name>
</gene>
<sequence length="173" mass="18763">MKDVVGCNALSCGLNLIPGGPRASGASVNFGDAEVFTLNHHLWTPSRHQQGLGPHIATIVLHAEYPFDDSTLNERSQQDLGPKRSSVQRCIDTGPACMRTRHASLASLLLSCDATPFSFSSTRRTLPLTELMVNALERLELPERDSLQETDSDQVGNNPNQALNVSTLVVTAR</sequence>
<evidence type="ECO:0000313" key="2">
    <source>
        <dbReference type="EMBL" id="GJE87175.1"/>
    </source>
</evidence>
<protein>
    <submittedName>
        <fullName evidence="2">Uncharacterized protein</fullName>
    </submittedName>
</protein>
<feature type="compositionally biased region" description="Polar residues" evidence="1">
    <location>
        <begin position="153"/>
        <end position="173"/>
    </location>
</feature>
<dbReference type="EMBL" id="BPQB01000005">
    <property type="protein sequence ID" value="GJE87175.1"/>
    <property type="molecule type" value="Genomic_DNA"/>
</dbReference>
<organism evidence="2 3">
    <name type="scientific">Phanerochaete sordida</name>
    <dbReference type="NCBI Taxonomy" id="48140"/>
    <lineage>
        <taxon>Eukaryota</taxon>
        <taxon>Fungi</taxon>
        <taxon>Dikarya</taxon>
        <taxon>Basidiomycota</taxon>
        <taxon>Agaricomycotina</taxon>
        <taxon>Agaricomycetes</taxon>
        <taxon>Polyporales</taxon>
        <taxon>Phanerochaetaceae</taxon>
        <taxon>Phanerochaete</taxon>
    </lineage>
</organism>
<proteinExistence type="predicted"/>
<reference evidence="2 3" key="1">
    <citation type="submission" date="2021-08" db="EMBL/GenBank/DDBJ databases">
        <title>Draft Genome Sequence of Phanerochaete sordida strain YK-624.</title>
        <authorList>
            <person name="Mori T."/>
            <person name="Dohra H."/>
            <person name="Suzuki T."/>
            <person name="Kawagishi H."/>
            <person name="Hirai H."/>
        </authorList>
    </citation>
    <scope>NUCLEOTIDE SEQUENCE [LARGE SCALE GENOMIC DNA]</scope>
    <source>
        <strain evidence="2 3">YK-624</strain>
    </source>
</reference>
<accession>A0A9P3L9I5</accession>
<feature type="region of interest" description="Disordered" evidence="1">
    <location>
        <begin position="146"/>
        <end position="173"/>
    </location>
</feature>
<dbReference type="AlphaFoldDB" id="A0A9P3L9I5"/>
<comment type="caution">
    <text evidence="2">The sequence shown here is derived from an EMBL/GenBank/DDBJ whole genome shotgun (WGS) entry which is preliminary data.</text>
</comment>
<evidence type="ECO:0000256" key="1">
    <source>
        <dbReference type="SAM" id="MobiDB-lite"/>
    </source>
</evidence>